<sequence length="88" mass="10142">MRMCRSKASRLSSTFNVHKTAFAKLGFGSGATSASFEVFPTRKYQKQSKNICARENRCSSFMPFLPGFLIFTLLNNLPKHFNKQKFYF</sequence>
<accession>E4X7S8</accession>
<organism evidence="1">
    <name type="scientific">Oikopleura dioica</name>
    <name type="common">Tunicate</name>
    <dbReference type="NCBI Taxonomy" id="34765"/>
    <lineage>
        <taxon>Eukaryota</taxon>
        <taxon>Metazoa</taxon>
        <taxon>Chordata</taxon>
        <taxon>Tunicata</taxon>
        <taxon>Appendicularia</taxon>
        <taxon>Copelata</taxon>
        <taxon>Oikopleuridae</taxon>
        <taxon>Oikopleura</taxon>
    </lineage>
</organism>
<protein>
    <submittedName>
        <fullName evidence="1">Uncharacterized protein</fullName>
    </submittedName>
</protein>
<dbReference type="AlphaFoldDB" id="E4X7S8"/>
<proteinExistence type="predicted"/>
<name>E4X7S8_OIKDI</name>
<dbReference type="InParanoid" id="E4X7S8"/>
<dbReference type="Proteomes" id="UP000001307">
    <property type="component" value="Unassembled WGS sequence"/>
</dbReference>
<dbReference type="EMBL" id="FN653028">
    <property type="protein sequence ID" value="CBY18751.1"/>
    <property type="molecule type" value="Genomic_DNA"/>
</dbReference>
<dbReference type="Proteomes" id="UP000011014">
    <property type="component" value="Unassembled WGS sequence"/>
</dbReference>
<reference evidence="1" key="1">
    <citation type="journal article" date="2010" name="Science">
        <title>Plasticity of animal genome architecture unmasked by rapid evolution of a pelagic tunicate.</title>
        <authorList>
            <person name="Denoeud F."/>
            <person name="Henriet S."/>
            <person name="Mungpakdee S."/>
            <person name="Aury J.M."/>
            <person name="Da Silva C."/>
            <person name="Brinkmann H."/>
            <person name="Mikhaleva J."/>
            <person name="Olsen L.C."/>
            <person name="Jubin C."/>
            <person name="Canestro C."/>
            <person name="Bouquet J.M."/>
            <person name="Danks G."/>
            <person name="Poulain J."/>
            <person name="Campsteijn C."/>
            <person name="Adamski M."/>
            <person name="Cross I."/>
            <person name="Yadetie F."/>
            <person name="Muffato M."/>
            <person name="Louis A."/>
            <person name="Butcher S."/>
            <person name="Tsagkogeorga G."/>
            <person name="Konrad A."/>
            <person name="Singh S."/>
            <person name="Jensen M.F."/>
            <person name="Cong E.H."/>
            <person name="Eikeseth-Otteraa H."/>
            <person name="Noel B."/>
            <person name="Anthouard V."/>
            <person name="Porcel B.M."/>
            <person name="Kachouri-Lafond R."/>
            <person name="Nishino A."/>
            <person name="Ugolini M."/>
            <person name="Chourrout P."/>
            <person name="Nishida H."/>
            <person name="Aasland R."/>
            <person name="Huzurbazar S."/>
            <person name="Westhof E."/>
            <person name="Delsuc F."/>
            <person name="Lehrach H."/>
            <person name="Reinhardt R."/>
            <person name="Weissenbach J."/>
            <person name="Roy S.W."/>
            <person name="Artiguenave F."/>
            <person name="Postlethwait J.H."/>
            <person name="Manak J.R."/>
            <person name="Thompson E.M."/>
            <person name="Jaillon O."/>
            <person name="Du Pasquier L."/>
            <person name="Boudinot P."/>
            <person name="Liberles D.A."/>
            <person name="Volff J.N."/>
            <person name="Philippe H."/>
            <person name="Lenhard B."/>
            <person name="Roest Crollius H."/>
            <person name="Wincker P."/>
            <person name="Chourrout D."/>
        </authorList>
    </citation>
    <scope>NUCLEOTIDE SEQUENCE [LARGE SCALE GENOMIC DNA]</scope>
</reference>
<keyword evidence="3" id="KW-1185">Reference proteome</keyword>
<evidence type="ECO:0000313" key="2">
    <source>
        <dbReference type="EMBL" id="CBY31195.1"/>
    </source>
</evidence>
<dbReference type="EMBL" id="FN654295">
    <property type="protein sequence ID" value="CBY31195.1"/>
    <property type="molecule type" value="Genomic_DNA"/>
</dbReference>
<evidence type="ECO:0000313" key="1">
    <source>
        <dbReference type="EMBL" id="CBY18751.1"/>
    </source>
</evidence>
<evidence type="ECO:0000313" key="3">
    <source>
        <dbReference type="Proteomes" id="UP000001307"/>
    </source>
</evidence>
<gene>
    <name evidence="1" type="ORF">GSOID_T00003617001</name>
    <name evidence="2" type="ORF">GSOID_T00025088001</name>
</gene>